<evidence type="ECO:0000313" key="2">
    <source>
        <dbReference type="Proteomes" id="UP001370490"/>
    </source>
</evidence>
<comment type="caution">
    <text evidence="1">The sequence shown here is derived from an EMBL/GenBank/DDBJ whole genome shotgun (WGS) entry which is preliminary data.</text>
</comment>
<sequence length="88" mass="10110">MEENSILTAENPFTSSSLFNPPSRIICRVCQKAVFTICLYSLQLANIVSYHVTSLRCTESFMQDDVVEDMQQMQPDDDSKRKMLDILK</sequence>
<gene>
    <name evidence="1" type="ORF">RJ641_001440</name>
</gene>
<proteinExistence type="predicted"/>
<dbReference type="EMBL" id="JBAMMX010000001">
    <property type="protein sequence ID" value="KAK6947967.1"/>
    <property type="molecule type" value="Genomic_DNA"/>
</dbReference>
<protein>
    <submittedName>
        <fullName evidence="1">Uncharacterized protein</fullName>
    </submittedName>
</protein>
<reference evidence="1 2" key="1">
    <citation type="submission" date="2023-12" db="EMBL/GenBank/DDBJ databases">
        <title>A high-quality genome assembly for Dillenia turbinata (Dilleniales).</title>
        <authorList>
            <person name="Chanderbali A."/>
        </authorList>
    </citation>
    <scope>NUCLEOTIDE SEQUENCE [LARGE SCALE GENOMIC DNA]</scope>
    <source>
        <strain evidence="1">LSX21</strain>
        <tissue evidence="1">Leaf</tissue>
    </source>
</reference>
<name>A0AAN8WKP9_9MAGN</name>
<keyword evidence="2" id="KW-1185">Reference proteome</keyword>
<organism evidence="1 2">
    <name type="scientific">Dillenia turbinata</name>
    <dbReference type="NCBI Taxonomy" id="194707"/>
    <lineage>
        <taxon>Eukaryota</taxon>
        <taxon>Viridiplantae</taxon>
        <taxon>Streptophyta</taxon>
        <taxon>Embryophyta</taxon>
        <taxon>Tracheophyta</taxon>
        <taxon>Spermatophyta</taxon>
        <taxon>Magnoliopsida</taxon>
        <taxon>eudicotyledons</taxon>
        <taxon>Gunneridae</taxon>
        <taxon>Pentapetalae</taxon>
        <taxon>Dilleniales</taxon>
        <taxon>Dilleniaceae</taxon>
        <taxon>Dillenia</taxon>
    </lineage>
</organism>
<evidence type="ECO:0000313" key="1">
    <source>
        <dbReference type="EMBL" id="KAK6947967.1"/>
    </source>
</evidence>
<accession>A0AAN8WKP9</accession>
<dbReference type="Proteomes" id="UP001370490">
    <property type="component" value="Unassembled WGS sequence"/>
</dbReference>
<dbReference type="AlphaFoldDB" id="A0AAN8WKP9"/>